<dbReference type="AlphaFoldDB" id="A0A3R9F2A6"/>
<organism evidence="6 7">
    <name type="scientific">Atlantibacter subterraneus</name>
    <dbReference type="NCBI Taxonomy" id="255519"/>
    <lineage>
        <taxon>Bacteria</taxon>
        <taxon>Pseudomonadati</taxon>
        <taxon>Pseudomonadota</taxon>
        <taxon>Gammaproteobacteria</taxon>
        <taxon>Enterobacterales</taxon>
        <taxon>Enterobacteriaceae</taxon>
        <taxon>Atlantibacter</taxon>
    </lineage>
</organism>
<dbReference type="OrthoDB" id="7510573at2"/>
<evidence type="ECO:0000313" key="6">
    <source>
        <dbReference type="EMBL" id="RSE24531.1"/>
    </source>
</evidence>
<accession>A0A3R9F2A6</accession>
<comment type="caution">
    <text evidence="6">The sequence shown here is derived from an EMBL/GenBank/DDBJ whole genome shotgun (WGS) entry which is preliminary data.</text>
</comment>
<evidence type="ECO:0000256" key="1">
    <source>
        <dbReference type="ARBA" id="ARBA00022729"/>
    </source>
</evidence>
<proteinExistence type="predicted"/>
<dbReference type="Gene3D" id="1.10.150.280">
    <property type="entry name" value="AF1531-like domain"/>
    <property type="match status" value="1"/>
</dbReference>
<dbReference type="PANTHER" id="PTHR21180">
    <property type="entry name" value="ENDONUCLEASE/EXONUCLEASE/PHOSPHATASE FAMILY DOMAIN-CONTAINING PROTEIN 1"/>
    <property type="match status" value="1"/>
</dbReference>
<evidence type="ECO:0000256" key="4">
    <source>
        <dbReference type="SAM" id="SignalP"/>
    </source>
</evidence>
<evidence type="ECO:0000259" key="5">
    <source>
        <dbReference type="SMART" id="SM00278"/>
    </source>
</evidence>
<dbReference type="NCBIfam" id="TIGR00426">
    <property type="entry name" value="competence protein ComEA helix-hairpin-helix repeat region"/>
    <property type="match status" value="1"/>
</dbReference>
<feature type="domain" description="Helix-hairpin-helix DNA-binding motif class 1" evidence="5">
    <location>
        <begin position="71"/>
        <end position="90"/>
    </location>
</feature>
<feature type="chain" id="PRO_5018780931" description="Uncharacterized protein YbaV" evidence="4">
    <location>
        <begin position="26"/>
        <end position="123"/>
    </location>
</feature>
<evidence type="ECO:0000256" key="3">
    <source>
        <dbReference type="ARBA" id="ARBA00070757"/>
    </source>
</evidence>
<keyword evidence="1 4" id="KW-0732">Signal</keyword>
<dbReference type="PANTHER" id="PTHR21180:SF32">
    <property type="entry name" value="ENDONUCLEASE_EXONUCLEASE_PHOSPHATASE FAMILY DOMAIN-CONTAINING PROTEIN 1"/>
    <property type="match status" value="1"/>
</dbReference>
<sequence>MKQGVKAFCLAMVIACGLTSYPALAVQSTAKADAAATKTENAAAAQAKDKAVKADEAEERTVSINNASAEELASALNGVGMKKAQAIINYRDENGPFKSVEDLKQVPGMGNSLVERNLARIKL</sequence>
<dbReference type="InterPro" id="IPR004509">
    <property type="entry name" value="Competence_ComEA_HhH"/>
</dbReference>
<dbReference type="Pfam" id="PF12836">
    <property type="entry name" value="HHH_3"/>
    <property type="match status" value="1"/>
</dbReference>
<dbReference type="SMART" id="SM00278">
    <property type="entry name" value="HhH1"/>
    <property type="match status" value="2"/>
</dbReference>
<dbReference type="Proteomes" id="UP000275331">
    <property type="component" value="Unassembled WGS sequence"/>
</dbReference>
<dbReference type="InterPro" id="IPR010994">
    <property type="entry name" value="RuvA_2-like"/>
</dbReference>
<feature type="domain" description="Helix-hairpin-helix DNA-binding motif class 1" evidence="5">
    <location>
        <begin position="101"/>
        <end position="120"/>
    </location>
</feature>
<dbReference type="FunFam" id="1.10.150.280:FF:000001">
    <property type="entry name" value="Competence protein ComEA helix-hairpin-helix repeat region"/>
    <property type="match status" value="1"/>
</dbReference>
<reference evidence="6 7" key="1">
    <citation type="submission" date="2018-10" db="EMBL/GenBank/DDBJ databases">
        <title>Transmission dynamics of multidrug resistant bacteria on intensive care unit surfaces.</title>
        <authorList>
            <person name="D'Souza A.W."/>
            <person name="Potter R.F."/>
            <person name="Wallace M."/>
            <person name="Shupe A."/>
            <person name="Patel S."/>
            <person name="Sun S."/>
            <person name="Gul D."/>
            <person name="Kwon J.H."/>
            <person name="Andleeb S."/>
            <person name="Burnham C.-A.D."/>
            <person name="Dantas G."/>
        </authorList>
    </citation>
    <scope>NUCLEOTIDE SEQUENCE [LARGE SCALE GENOMIC DNA]</scope>
    <source>
        <strain evidence="6 7">AS_373</strain>
    </source>
</reference>
<name>A0A3R9F2A6_9ENTR</name>
<dbReference type="GO" id="GO:0015628">
    <property type="term" value="P:protein secretion by the type II secretion system"/>
    <property type="evidence" value="ECO:0007669"/>
    <property type="project" value="TreeGrafter"/>
</dbReference>
<evidence type="ECO:0000313" key="7">
    <source>
        <dbReference type="Proteomes" id="UP000275331"/>
    </source>
</evidence>
<protein>
    <recommendedName>
        <fullName evidence="3">Uncharacterized protein YbaV</fullName>
    </recommendedName>
</protein>
<dbReference type="GO" id="GO:0003677">
    <property type="term" value="F:DNA binding"/>
    <property type="evidence" value="ECO:0007669"/>
    <property type="project" value="InterPro"/>
</dbReference>
<evidence type="ECO:0000256" key="2">
    <source>
        <dbReference type="ARBA" id="ARBA00022737"/>
    </source>
</evidence>
<feature type="signal peptide" evidence="4">
    <location>
        <begin position="1"/>
        <end position="25"/>
    </location>
</feature>
<keyword evidence="2" id="KW-0677">Repeat</keyword>
<dbReference type="InterPro" id="IPR003583">
    <property type="entry name" value="Hlx-hairpin-Hlx_DNA-bd_motif"/>
</dbReference>
<gene>
    <name evidence="6" type="ORF">EGT71_15255</name>
</gene>
<dbReference type="InterPro" id="IPR051675">
    <property type="entry name" value="Endo/Exo/Phosphatase_dom_1"/>
</dbReference>
<dbReference type="GO" id="GO:0015627">
    <property type="term" value="C:type II protein secretion system complex"/>
    <property type="evidence" value="ECO:0007669"/>
    <property type="project" value="TreeGrafter"/>
</dbReference>
<dbReference type="RefSeq" id="WP_125294079.1">
    <property type="nucleotide sequence ID" value="NZ_CP100494.1"/>
</dbReference>
<dbReference type="SUPFAM" id="SSF47781">
    <property type="entry name" value="RuvA domain 2-like"/>
    <property type="match status" value="1"/>
</dbReference>
<dbReference type="EMBL" id="RHXB01000010">
    <property type="protein sequence ID" value="RSE24531.1"/>
    <property type="molecule type" value="Genomic_DNA"/>
</dbReference>
<dbReference type="GO" id="GO:0006281">
    <property type="term" value="P:DNA repair"/>
    <property type="evidence" value="ECO:0007669"/>
    <property type="project" value="InterPro"/>
</dbReference>
<dbReference type="GeneID" id="84666249"/>